<dbReference type="Pfam" id="PF00440">
    <property type="entry name" value="TetR_N"/>
    <property type="match status" value="1"/>
</dbReference>
<dbReference type="AlphaFoldDB" id="A0A1A7C628"/>
<accession>A0A1A7C628</accession>
<dbReference type="Proteomes" id="UP000092713">
    <property type="component" value="Unassembled WGS sequence"/>
</dbReference>
<dbReference type="PROSITE" id="PS50977">
    <property type="entry name" value="HTH_TETR_2"/>
    <property type="match status" value="1"/>
</dbReference>
<name>A0A1A7C628_9BURK</name>
<feature type="transmembrane region" description="Helical" evidence="5">
    <location>
        <begin position="160"/>
        <end position="179"/>
    </location>
</feature>
<proteinExistence type="predicted"/>
<dbReference type="InterPro" id="IPR009057">
    <property type="entry name" value="Homeodomain-like_sf"/>
</dbReference>
<dbReference type="PANTHER" id="PTHR30055">
    <property type="entry name" value="HTH-TYPE TRANSCRIPTIONAL REGULATOR RUTR"/>
    <property type="match status" value="1"/>
</dbReference>
<dbReference type="OrthoDB" id="9809994at2"/>
<dbReference type="InterPro" id="IPR036271">
    <property type="entry name" value="Tet_transcr_reg_TetR-rel_C_sf"/>
</dbReference>
<dbReference type="PRINTS" id="PR00455">
    <property type="entry name" value="HTHTETR"/>
</dbReference>
<dbReference type="FunFam" id="1.10.10.60:FF:000141">
    <property type="entry name" value="TetR family transcriptional regulator"/>
    <property type="match status" value="1"/>
</dbReference>
<dbReference type="EMBL" id="LOCQ01000047">
    <property type="protein sequence ID" value="OBV40489.1"/>
    <property type="molecule type" value="Genomic_DNA"/>
</dbReference>
<feature type="domain" description="HTH tetR-type" evidence="6">
    <location>
        <begin position="16"/>
        <end position="76"/>
    </location>
</feature>
<evidence type="ECO:0000256" key="3">
    <source>
        <dbReference type="ARBA" id="ARBA00023163"/>
    </source>
</evidence>
<evidence type="ECO:0000313" key="7">
    <source>
        <dbReference type="EMBL" id="OBV40489.1"/>
    </source>
</evidence>
<dbReference type="RefSeq" id="WP_065306992.1">
    <property type="nucleotide sequence ID" value="NZ_LOCQ01000047.1"/>
</dbReference>
<dbReference type="InterPro" id="IPR001647">
    <property type="entry name" value="HTH_TetR"/>
</dbReference>
<dbReference type="InterPro" id="IPR050109">
    <property type="entry name" value="HTH-type_TetR-like_transc_reg"/>
</dbReference>
<evidence type="ECO:0000256" key="2">
    <source>
        <dbReference type="ARBA" id="ARBA00023125"/>
    </source>
</evidence>
<evidence type="ECO:0000256" key="4">
    <source>
        <dbReference type="PROSITE-ProRule" id="PRU00335"/>
    </source>
</evidence>
<comment type="caution">
    <text evidence="7">The sequence shown here is derived from an EMBL/GenBank/DDBJ whole genome shotgun (WGS) entry which is preliminary data.</text>
</comment>
<dbReference type="SUPFAM" id="SSF48498">
    <property type="entry name" value="Tetracyclin repressor-like, C-terminal domain"/>
    <property type="match status" value="1"/>
</dbReference>
<keyword evidence="8" id="KW-1185">Reference proteome</keyword>
<keyword evidence="5" id="KW-0812">Transmembrane</keyword>
<feature type="DNA-binding region" description="H-T-H motif" evidence="4">
    <location>
        <begin position="39"/>
        <end position="58"/>
    </location>
</feature>
<dbReference type="STRING" id="1747903.ASR47_1016113"/>
<dbReference type="PANTHER" id="PTHR30055:SF234">
    <property type="entry name" value="HTH-TYPE TRANSCRIPTIONAL REGULATOR BETI"/>
    <property type="match status" value="1"/>
</dbReference>
<evidence type="ECO:0000256" key="1">
    <source>
        <dbReference type="ARBA" id="ARBA00023015"/>
    </source>
</evidence>
<dbReference type="Pfam" id="PF16859">
    <property type="entry name" value="TetR_C_11"/>
    <property type="match status" value="1"/>
</dbReference>
<evidence type="ECO:0000313" key="8">
    <source>
        <dbReference type="Proteomes" id="UP000092713"/>
    </source>
</evidence>
<keyword evidence="1" id="KW-0805">Transcription regulation</keyword>
<keyword evidence="3" id="KW-0804">Transcription</keyword>
<organism evidence="7 8">
    <name type="scientific">Janthinobacterium psychrotolerans</name>
    <dbReference type="NCBI Taxonomy" id="1747903"/>
    <lineage>
        <taxon>Bacteria</taxon>
        <taxon>Pseudomonadati</taxon>
        <taxon>Pseudomonadota</taxon>
        <taxon>Betaproteobacteria</taxon>
        <taxon>Burkholderiales</taxon>
        <taxon>Oxalobacteraceae</taxon>
        <taxon>Janthinobacterium</taxon>
    </lineage>
</organism>
<dbReference type="PATRIC" id="fig|1747903.4.peg.4125"/>
<protein>
    <submittedName>
        <fullName evidence="7">DNA-binding transcriptional regulator, AcrR family</fullName>
    </submittedName>
</protein>
<reference evidence="7 8" key="1">
    <citation type="submission" date="2016-04" db="EMBL/GenBank/DDBJ databases">
        <title>Draft genome sequence of Janthinobacterium psychrotolerans sp. nov., isolated from freshwater sediments in Denmark.</title>
        <authorList>
            <person name="Gong X."/>
            <person name="Skrivergaard S."/>
            <person name="Korsgaard B.S."/>
            <person name="Schreiber L."/>
            <person name="Marshall I.P."/>
            <person name="Finster K."/>
            <person name="Schramm A."/>
        </authorList>
    </citation>
    <scope>NUCLEOTIDE SEQUENCE [LARGE SCALE GENOMIC DNA]</scope>
    <source>
        <strain evidence="7 8">S3-2</strain>
    </source>
</reference>
<dbReference type="GO" id="GO:0000976">
    <property type="term" value="F:transcription cis-regulatory region binding"/>
    <property type="evidence" value="ECO:0007669"/>
    <property type="project" value="TreeGrafter"/>
</dbReference>
<dbReference type="InterPro" id="IPR011075">
    <property type="entry name" value="TetR_C"/>
</dbReference>
<evidence type="ECO:0000256" key="5">
    <source>
        <dbReference type="SAM" id="Phobius"/>
    </source>
</evidence>
<dbReference type="Gene3D" id="1.10.357.10">
    <property type="entry name" value="Tetracycline Repressor, domain 2"/>
    <property type="match status" value="1"/>
</dbReference>
<keyword evidence="5" id="KW-0472">Membrane</keyword>
<keyword evidence="5" id="KW-1133">Transmembrane helix</keyword>
<sequence>MEVPIDSKPRWERRKDARPQELLAAALDLFVERGFASTRLEDVAKRAGVSKGTLYLYFENKQELFKAVVRDNIVHSIGEAEASMATSDASSSELLRSMMMQWWEEFGATRLAGLTKLMMAENNNFPELAQFYNEEVVQRGNALIASLIERGMRRGEFRQVDPVLVSAILCAPMTMLIMWTHSFLPCDVNHIDPVAYLNTFIDMSLRGLQLTPPVGA</sequence>
<evidence type="ECO:0000259" key="6">
    <source>
        <dbReference type="PROSITE" id="PS50977"/>
    </source>
</evidence>
<keyword evidence="2 4" id="KW-0238">DNA-binding</keyword>
<dbReference type="GO" id="GO:0003700">
    <property type="term" value="F:DNA-binding transcription factor activity"/>
    <property type="evidence" value="ECO:0007669"/>
    <property type="project" value="TreeGrafter"/>
</dbReference>
<gene>
    <name evidence="7" type="ORF">ASR47_1016113</name>
</gene>
<dbReference type="SUPFAM" id="SSF46689">
    <property type="entry name" value="Homeodomain-like"/>
    <property type="match status" value="1"/>
</dbReference>